<dbReference type="Proteomes" id="UP001174909">
    <property type="component" value="Unassembled WGS sequence"/>
</dbReference>
<organism evidence="1 2">
    <name type="scientific">Geodia barretti</name>
    <name type="common">Barrett's horny sponge</name>
    <dbReference type="NCBI Taxonomy" id="519541"/>
    <lineage>
        <taxon>Eukaryota</taxon>
        <taxon>Metazoa</taxon>
        <taxon>Porifera</taxon>
        <taxon>Demospongiae</taxon>
        <taxon>Heteroscleromorpha</taxon>
        <taxon>Tetractinellida</taxon>
        <taxon>Astrophorina</taxon>
        <taxon>Geodiidae</taxon>
        <taxon>Geodia</taxon>
    </lineage>
</organism>
<reference evidence="1" key="1">
    <citation type="submission" date="2023-03" db="EMBL/GenBank/DDBJ databases">
        <authorList>
            <person name="Steffen K."/>
            <person name="Cardenas P."/>
        </authorList>
    </citation>
    <scope>NUCLEOTIDE SEQUENCE</scope>
</reference>
<dbReference type="EMBL" id="CASHTH010000765">
    <property type="protein sequence ID" value="CAI8007358.1"/>
    <property type="molecule type" value="Genomic_DNA"/>
</dbReference>
<protein>
    <submittedName>
        <fullName evidence="1">Uncharacterized protein</fullName>
    </submittedName>
</protein>
<name>A0AA35W432_GEOBA</name>
<evidence type="ECO:0000313" key="1">
    <source>
        <dbReference type="EMBL" id="CAI8007358.1"/>
    </source>
</evidence>
<dbReference type="AlphaFoldDB" id="A0AA35W432"/>
<gene>
    <name evidence="1" type="ORF">GBAR_LOCUS5163</name>
</gene>
<evidence type="ECO:0000313" key="2">
    <source>
        <dbReference type="Proteomes" id="UP001174909"/>
    </source>
</evidence>
<keyword evidence="2" id="KW-1185">Reference proteome</keyword>
<sequence length="48" mass="5243">MKGVEAVRKSYQPPEAHLAFINSVKAGVHDYSHADVTGKGITIYAKKE</sequence>
<proteinExistence type="predicted"/>
<accession>A0AA35W432</accession>
<comment type="caution">
    <text evidence="1">The sequence shown here is derived from an EMBL/GenBank/DDBJ whole genome shotgun (WGS) entry which is preliminary data.</text>
</comment>